<dbReference type="GO" id="GO:0042393">
    <property type="term" value="F:histone binding"/>
    <property type="evidence" value="ECO:0007669"/>
    <property type="project" value="TreeGrafter"/>
</dbReference>
<feature type="compositionally biased region" description="Acidic residues" evidence="9">
    <location>
        <begin position="373"/>
        <end position="393"/>
    </location>
</feature>
<dbReference type="GO" id="GO:0005634">
    <property type="term" value="C:nucleus"/>
    <property type="evidence" value="ECO:0007669"/>
    <property type="project" value="UniProtKB-SubCell"/>
</dbReference>
<keyword evidence="5" id="KW-0067">ATP-binding</keyword>
<evidence type="ECO:0000256" key="5">
    <source>
        <dbReference type="ARBA" id="ARBA00022840"/>
    </source>
</evidence>
<dbReference type="PROSITE" id="PS51192">
    <property type="entry name" value="HELICASE_ATP_BIND_1"/>
    <property type="match status" value="1"/>
</dbReference>
<feature type="region of interest" description="Disordered" evidence="9">
    <location>
        <begin position="1681"/>
        <end position="1774"/>
    </location>
</feature>
<dbReference type="InterPro" id="IPR049730">
    <property type="entry name" value="SNF2/RAD54-like_C"/>
</dbReference>
<dbReference type="PROSITE" id="PS50013">
    <property type="entry name" value="CHROMO_2"/>
    <property type="match status" value="1"/>
</dbReference>
<evidence type="ECO:0000313" key="13">
    <source>
        <dbReference type="EMBL" id="KAG2496455.1"/>
    </source>
</evidence>
<reference evidence="13" key="1">
    <citation type="journal article" date="2020" name="bioRxiv">
        <title>Comparative genomics of Chlamydomonas.</title>
        <authorList>
            <person name="Craig R.J."/>
            <person name="Hasan A.R."/>
            <person name="Ness R.W."/>
            <person name="Keightley P.D."/>
        </authorList>
    </citation>
    <scope>NUCLEOTIDE SEQUENCE</scope>
    <source>
        <strain evidence="13">CCAP 11/70</strain>
    </source>
</reference>
<feature type="compositionally biased region" description="Gly residues" evidence="9">
    <location>
        <begin position="1604"/>
        <end position="1617"/>
    </location>
</feature>
<proteinExistence type="predicted"/>
<dbReference type="InterPro" id="IPR000953">
    <property type="entry name" value="Chromo/chromo_shadow_dom"/>
</dbReference>
<keyword evidence="14" id="KW-1185">Reference proteome</keyword>
<dbReference type="OrthoDB" id="5857104at2759"/>
<keyword evidence="4" id="KW-0378">Hydrolase</keyword>
<keyword evidence="8" id="KW-0539">Nucleus</keyword>
<keyword evidence="2" id="KW-0677">Repeat</keyword>
<dbReference type="InterPro" id="IPR027417">
    <property type="entry name" value="P-loop_NTPase"/>
</dbReference>
<feature type="compositionally biased region" description="Acidic residues" evidence="9">
    <location>
        <begin position="213"/>
        <end position="229"/>
    </location>
</feature>
<feature type="compositionally biased region" description="Low complexity" evidence="9">
    <location>
        <begin position="2022"/>
        <end position="2033"/>
    </location>
</feature>
<dbReference type="InterPro" id="IPR016197">
    <property type="entry name" value="Chromo-like_dom_sf"/>
</dbReference>
<organism evidence="13 14">
    <name type="scientific">Edaphochlamys debaryana</name>
    <dbReference type="NCBI Taxonomy" id="47281"/>
    <lineage>
        <taxon>Eukaryota</taxon>
        <taxon>Viridiplantae</taxon>
        <taxon>Chlorophyta</taxon>
        <taxon>core chlorophytes</taxon>
        <taxon>Chlorophyceae</taxon>
        <taxon>CS clade</taxon>
        <taxon>Chlamydomonadales</taxon>
        <taxon>Chlamydomonadales incertae sedis</taxon>
        <taxon>Edaphochlamys</taxon>
    </lineage>
</organism>
<dbReference type="PANTHER" id="PTHR45623">
    <property type="entry name" value="CHROMODOMAIN-HELICASE-DNA-BINDING PROTEIN 3-RELATED-RELATED"/>
    <property type="match status" value="1"/>
</dbReference>
<evidence type="ECO:0000256" key="8">
    <source>
        <dbReference type="ARBA" id="ARBA00023242"/>
    </source>
</evidence>
<gene>
    <name evidence="13" type="ORF">HYH03_005678</name>
</gene>
<evidence type="ECO:0000256" key="4">
    <source>
        <dbReference type="ARBA" id="ARBA00022801"/>
    </source>
</evidence>
<feature type="compositionally biased region" description="Low complexity" evidence="9">
    <location>
        <begin position="433"/>
        <end position="446"/>
    </location>
</feature>
<protein>
    <submittedName>
        <fullName evidence="13">Uncharacterized protein</fullName>
    </submittedName>
</protein>
<dbReference type="PROSITE" id="PS00598">
    <property type="entry name" value="CHROMO_1"/>
    <property type="match status" value="1"/>
</dbReference>
<evidence type="ECO:0000256" key="9">
    <source>
        <dbReference type="SAM" id="MobiDB-lite"/>
    </source>
</evidence>
<dbReference type="PANTHER" id="PTHR45623:SF11">
    <property type="entry name" value="KISMET, ISOFORM C"/>
    <property type="match status" value="1"/>
</dbReference>
<dbReference type="PROSITE" id="PS51194">
    <property type="entry name" value="HELICASE_CTER"/>
    <property type="match status" value="1"/>
</dbReference>
<dbReference type="GO" id="GO:0000785">
    <property type="term" value="C:chromatin"/>
    <property type="evidence" value="ECO:0007669"/>
    <property type="project" value="TreeGrafter"/>
</dbReference>
<feature type="region of interest" description="Disordered" evidence="9">
    <location>
        <begin position="1876"/>
        <end position="2098"/>
    </location>
</feature>
<feature type="compositionally biased region" description="Low complexity" evidence="9">
    <location>
        <begin position="113"/>
        <end position="138"/>
    </location>
</feature>
<feature type="domain" description="Helicase ATP-binding" evidence="11">
    <location>
        <begin position="626"/>
        <end position="802"/>
    </location>
</feature>
<dbReference type="InterPro" id="IPR000330">
    <property type="entry name" value="SNF2_N"/>
</dbReference>
<accession>A0A835Y5D5</accession>
<name>A0A835Y5D5_9CHLO</name>
<feature type="region of interest" description="Disordered" evidence="9">
    <location>
        <begin position="22"/>
        <end position="469"/>
    </location>
</feature>
<feature type="compositionally biased region" description="Low complexity" evidence="9">
    <location>
        <begin position="1876"/>
        <end position="1938"/>
    </location>
</feature>
<feature type="compositionally biased region" description="Low complexity" evidence="9">
    <location>
        <begin position="1967"/>
        <end position="2003"/>
    </location>
</feature>
<dbReference type="Gene3D" id="3.40.50.10810">
    <property type="entry name" value="Tandem AAA-ATPase domain"/>
    <property type="match status" value="1"/>
</dbReference>
<dbReference type="Pfam" id="PF00385">
    <property type="entry name" value="Chromo"/>
    <property type="match status" value="1"/>
</dbReference>
<evidence type="ECO:0000259" key="10">
    <source>
        <dbReference type="PROSITE" id="PS50013"/>
    </source>
</evidence>
<feature type="compositionally biased region" description="Basic and acidic residues" evidence="9">
    <location>
        <begin position="2034"/>
        <end position="2069"/>
    </location>
</feature>
<keyword evidence="6" id="KW-0805">Transcription regulation</keyword>
<dbReference type="GO" id="GO:0003682">
    <property type="term" value="F:chromatin binding"/>
    <property type="evidence" value="ECO:0007669"/>
    <property type="project" value="TreeGrafter"/>
</dbReference>
<dbReference type="GO" id="GO:0003677">
    <property type="term" value="F:DNA binding"/>
    <property type="evidence" value="ECO:0007669"/>
    <property type="project" value="TreeGrafter"/>
</dbReference>
<feature type="compositionally biased region" description="Basic and acidic residues" evidence="9">
    <location>
        <begin position="1423"/>
        <end position="1435"/>
    </location>
</feature>
<dbReference type="Gene3D" id="2.40.50.40">
    <property type="match status" value="1"/>
</dbReference>
<evidence type="ECO:0000256" key="6">
    <source>
        <dbReference type="ARBA" id="ARBA00023015"/>
    </source>
</evidence>
<dbReference type="CDD" id="cd18659">
    <property type="entry name" value="CD2_tandem"/>
    <property type="match status" value="1"/>
</dbReference>
<dbReference type="InterPro" id="IPR001650">
    <property type="entry name" value="Helicase_C-like"/>
</dbReference>
<feature type="compositionally biased region" description="Basic and acidic residues" evidence="9">
    <location>
        <begin position="1299"/>
        <end position="1312"/>
    </location>
</feature>
<dbReference type="InterPro" id="IPR023780">
    <property type="entry name" value="Chromo_domain"/>
</dbReference>
<dbReference type="InterPro" id="IPR014001">
    <property type="entry name" value="Helicase_ATP-bd"/>
</dbReference>
<dbReference type="SMART" id="SM00490">
    <property type="entry name" value="HELICc"/>
    <property type="match status" value="1"/>
</dbReference>
<dbReference type="GO" id="GO:0005524">
    <property type="term" value="F:ATP binding"/>
    <property type="evidence" value="ECO:0007669"/>
    <property type="project" value="UniProtKB-KW"/>
</dbReference>
<dbReference type="SMART" id="SM00487">
    <property type="entry name" value="DEXDc"/>
    <property type="match status" value="1"/>
</dbReference>
<feature type="compositionally biased region" description="Low complexity" evidence="9">
    <location>
        <begin position="1594"/>
        <end position="1603"/>
    </location>
</feature>
<feature type="compositionally biased region" description="Basic and acidic residues" evidence="9">
    <location>
        <begin position="290"/>
        <end position="300"/>
    </location>
</feature>
<feature type="region of interest" description="Disordered" evidence="9">
    <location>
        <begin position="1594"/>
        <end position="1617"/>
    </location>
</feature>
<dbReference type="CDD" id="cd18793">
    <property type="entry name" value="SF2_C_SNF"/>
    <property type="match status" value="1"/>
</dbReference>
<evidence type="ECO:0000256" key="7">
    <source>
        <dbReference type="ARBA" id="ARBA00023163"/>
    </source>
</evidence>
<feature type="region of interest" description="Disordered" evidence="9">
    <location>
        <begin position="1423"/>
        <end position="1453"/>
    </location>
</feature>
<keyword evidence="3" id="KW-0547">Nucleotide-binding</keyword>
<feature type="compositionally biased region" description="Low complexity" evidence="9">
    <location>
        <begin position="239"/>
        <end position="248"/>
    </location>
</feature>
<dbReference type="SMART" id="SM00298">
    <property type="entry name" value="CHROMO"/>
    <property type="match status" value="1"/>
</dbReference>
<feature type="compositionally biased region" description="Acidic residues" evidence="9">
    <location>
        <begin position="334"/>
        <end position="359"/>
    </location>
</feature>
<feature type="compositionally biased region" description="Acidic residues" evidence="9">
    <location>
        <begin position="274"/>
        <end position="289"/>
    </location>
</feature>
<sequence length="2098" mass="219819">MSTRPKRERKEVCYNEDKILDRMEEASRAQPKRAAKEQANKRKPAQQVVVSSDDDADDFVQEALPVSKCADATKPAPKKARADAPPAEPQPAAEGQAGERKGMFDMYKLPGSKPAAPVVPARKGAAAAAVAGPTGGRPSRAAAARTNERMRKAAVKSGGRGGADEDDDEEEDDEEEEEAESSEAEDEEEEGVEEEGQQRGKGRGRRRASASEESGEEESEDEIEDSDAEEVVRPRARRSAAVAAAPSNRPRRACVDRQATRAGGRDSSGGSSESTDDTIQDSDDADLEGLVDKLDARDGPRGNANANKPRPKSKPAKQGGKGAGKGRGRRAVVIDDEEEGQEGQEEGAEEGAADDDSNESSDAVVAVGSGSEGEGEEDVDEEDADEEEDGSEGEEGKRPARGRKAAAPKARGGKAKTAAEAKAAKGGKGGKAKAGAGAKKAGAGRRPSPPAEAPKAKAAGGKGKGKEPIEKILSHDPETDMYHVKLEGVSYRRTVHVSRERLERERLPLLRAYSARESHTEVDQDWRKVDRVIASRTVKGGRQLLVKWRGLEYTDSTWEDEAELGSEEDKAAVARFDRHNRKPGAVDDNTAWGSEELLSDPHFQLPTFCNGRTLREYQKVSVRWMVNNYLRGLNCILGDEMGLGKTAQSTSVLETLRRVGGVAGPFLVVAPLTTLGHWQREIQTWTDMNVVLFAGAAADRAMIHEYEFYRSGSGSGSKGKQQIKFHVLLTSYDTLLKERPLLRSVPWAAAVFDEAHRLKGLTSSTRAAVEEMNIEWLLLLTGTPIQNNILELFSILSLLDPEEYPSVEDFGERFGGVPGAPPPSVDQIKELQKALAPVLLRRMKEDVETLPQKEEVVIWVELTAPQRAYYRALYEGQIGALLGGVKQANLPGMRNLAMELRKLCCHAALCDGLEDDLRAKLDAQRAAAVAEAAAAGLPPPPAEFPSRELEVLVRGSGKLLLLHKLLPKLRAEGRRVLIFSQFVIMLNVLEDYCRCAGFPVERIDGNTSGRERQQAIDRYCAEDAGDSAFVFLLSTRAGGQGITLTAADTCIIYDSDWNPQNDLQAMARCHRIGQKKEVTVYRLISRNTYEMALFTAASKKYGLDEAILGFSSGSDPEADSARIADLLRNGAHGVLADMEAGARQGEEFASEDINQILEARTEKRQIGSRAGNTFSVATFAVEEPGAGAGRGRGRGRGGAEDAEAAEYWRNLCPDAVAAHEAKANEGPVFLGPRQRKRINYNIDKMARIKAPDSDKDSDYSGGSSSDEEGGGEGMGKGGKGRRKGEREGSAEGAEGEEGGAGKEGDGAKEGEKKKRRRRSKKSVAGAEGEEGAGAEGGGEGAKGEEAQPKAKQPKERKGRAVSVSWTKGEVKALEDQVAGLGPDRWDELPARMQPSRRTDADLSEAGRALWSLYLAANELFDQREKKRRSEQEEAIRASTAARSQALGEGKDYFEAERAGDAAAEAVRARYRAAADAEREAARKEAERQQQAKAAAAAGAAAGGAAGGEAGAAQAQPVMLVGPVLDSFEKQLLEKAKELPESIRAVYSAPAQIQRLLKEAPASVRHCRDMAELYGIMAPKIRALKEAEEAAAAAKAESADADAPGGSGAGGTSTSGSGGVAMSVGGWKAPALSVPAKSGLPGWWSRAEDESLLVAIVEAGYAAGQPRRAVEAALRRPPLCTRVARADPPPAAAEAGAEPGAGEEGADGAKAGDGAEQGRAEAAGGKAAGGQDGEGDVVMGEAQAKEAKEAEAGAGAEQAKERPAAAKAGGSGPQMLQEEEWKKLVTAMVKRVGKVFKDTLDTQRRQAYIAANASSRQLPLAKTPAATAAAAAQPSKPAATAAAAKPAAPAAAPASKAASAAAAKPTAPAVAPKPAAAKPAAAPAPKPAAAAASKPAAEAAKPAAAPQATPAVAKGSKAAEAPAPASALPSVAAAGAALRPSPPSPPKKEASPKKSASPKAAAKKPSPKKAAAATAAAAAPADAAAARKSLSPSGKGKGAAPAAEAKAKPAKKQSTLPFARIQPNANAGNGAAKGAAKEPAKVEKPAAAGKAKEDVTGKAKAGVKEAKAGKDGSTPSRKRKAERGATEPGSAEKPIAIDC</sequence>
<feature type="compositionally biased region" description="Low complexity" evidence="9">
    <location>
        <begin position="360"/>
        <end position="369"/>
    </location>
</feature>
<feature type="region of interest" description="Disordered" evidence="9">
    <location>
        <begin position="1247"/>
        <end position="1399"/>
    </location>
</feature>
<dbReference type="GO" id="GO:0016887">
    <property type="term" value="F:ATP hydrolysis activity"/>
    <property type="evidence" value="ECO:0007669"/>
    <property type="project" value="TreeGrafter"/>
</dbReference>
<evidence type="ECO:0000256" key="1">
    <source>
        <dbReference type="ARBA" id="ARBA00004123"/>
    </source>
</evidence>
<dbReference type="SUPFAM" id="SSF52540">
    <property type="entry name" value="P-loop containing nucleoside triphosphate hydrolases"/>
    <property type="match status" value="2"/>
</dbReference>
<evidence type="ECO:0000256" key="2">
    <source>
        <dbReference type="ARBA" id="ARBA00022737"/>
    </source>
</evidence>
<dbReference type="Pfam" id="PF00176">
    <property type="entry name" value="SNF2-rel_dom"/>
    <property type="match status" value="1"/>
</dbReference>
<feature type="compositionally biased region" description="Basic and acidic residues" evidence="9">
    <location>
        <begin position="1341"/>
        <end position="1355"/>
    </location>
</feature>
<feature type="compositionally biased region" description="Basic and acidic residues" evidence="9">
    <location>
        <begin position="1247"/>
        <end position="1258"/>
    </location>
</feature>
<keyword evidence="7" id="KW-0804">Transcription</keyword>
<feature type="domain" description="Chromo" evidence="10">
    <location>
        <begin position="527"/>
        <end position="580"/>
    </location>
</feature>
<comment type="caution">
    <text evidence="13">The sequence shown here is derived from an EMBL/GenBank/DDBJ whole genome shotgun (WGS) entry which is preliminary data.</text>
</comment>
<dbReference type="Gene3D" id="3.40.50.300">
    <property type="entry name" value="P-loop containing nucleotide triphosphate hydrolases"/>
    <property type="match status" value="1"/>
</dbReference>
<dbReference type="EMBL" id="JAEHOE010000019">
    <property type="protein sequence ID" value="KAG2496455.1"/>
    <property type="molecule type" value="Genomic_DNA"/>
</dbReference>
<comment type="subcellular location">
    <subcellularLocation>
        <location evidence="1">Nucleus</location>
    </subcellularLocation>
</comment>
<dbReference type="SUPFAM" id="SSF54160">
    <property type="entry name" value="Chromo domain-like"/>
    <property type="match status" value="1"/>
</dbReference>
<evidence type="ECO:0000256" key="3">
    <source>
        <dbReference type="ARBA" id="ARBA00022741"/>
    </source>
</evidence>
<evidence type="ECO:0000259" key="11">
    <source>
        <dbReference type="PROSITE" id="PS51192"/>
    </source>
</evidence>
<feature type="domain" description="Helicase C-terminal" evidence="12">
    <location>
        <begin position="961"/>
        <end position="1122"/>
    </location>
</feature>
<dbReference type="Pfam" id="PF00271">
    <property type="entry name" value="Helicase_C"/>
    <property type="match status" value="1"/>
</dbReference>
<dbReference type="InterPro" id="IPR023779">
    <property type="entry name" value="Chromodomain_CS"/>
</dbReference>
<dbReference type="InterPro" id="IPR038718">
    <property type="entry name" value="SNF2-like_sf"/>
</dbReference>
<feature type="compositionally biased region" description="Basic residues" evidence="9">
    <location>
        <begin position="399"/>
        <end position="414"/>
    </location>
</feature>
<dbReference type="Proteomes" id="UP000612055">
    <property type="component" value="Unassembled WGS sequence"/>
</dbReference>
<dbReference type="GO" id="GO:0140658">
    <property type="term" value="F:ATP-dependent chromatin remodeler activity"/>
    <property type="evidence" value="ECO:0007669"/>
    <property type="project" value="TreeGrafter"/>
</dbReference>
<evidence type="ECO:0000259" key="12">
    <source>
        <dbReference type="PROSITE" id="PS51194"/>
    </source>
</evidence>
<evidence type="ECO:0000313" key="14">
    <source>
        <dbReference type="Proteomes" id="UP000612055"/>
    </source>
</evidence>
<feature type="compositionally biased region" description="Acidic residues" evidence="9">
    <location>
        <begin position="164"/>
        <end position="195"/>
    </location>
</feature>